<dbReference type="Gene3D" id="3.30.60.90">
    <property type="match status" value="1"/>
</dbReference>
<dbReference type="OrthoDB" id="2444812at2759"/>
<feature type="compositionally biased region" description="Low complexity" evidence="4">
    <location>
        <begin position="32"/>
        <end position="59"/>
    </location>
</feature>
<feature type="compositionally biased region" description="Low complexity" evidence="4">
    <location>
        <begin position="80"/>
        <end position="91"/>
    </location>
</feature>
<keyword evidence="7" id="KW-1185">Reference proteome</keyword>
<dbReference type="SUPFAM" id="SSF57850">
    <property type="entry name" value="RING/U-box"/>
    <property type="match status" value="2"/>
</dbReference>
<keyword evidence="1" id="KW-0479">Metal-binding</keyword>
<reference evidence="6" key="1">
    <citation type="journal article" date="2017" name="Mycologia">
        <title>Fusarium algeriense, sp. nov., a novel toxigenic crown rot pathogen of durum wheat from Algeria is nested in the Fusarium burgessii species complex.</title>
        <authorList>
            <person name="Laraba I."/>
            <person name="Keddad A."/>
            <person name="Boureghda H."/>
            <person name="Abdallah N."/>
            <person name="Vaughan M.M."/>
            <person name="Proctor R.H."/>
            <person name="Busman M."/>
            <person name="O'Donnell K."/>
        </authorList>
    </citation>
    <scope>NUCLEOTIDE SEQUENCE</scope>
    <source>
        <strain evidence="6">NRRL 25174</strain>
    </source>
</reference>
<dbReference type="AlphaFoldDB" id="A0A9P5A4M1"/>
<keyword evidence="2" id="KW-0863">Zinc-finger</keyword>
<name>A0A9P5A4M1_9HYPO</name>
<evidence type="ECO:0000256" key="2">
    <source>
        <dbReference type="ARBA" id="ARBA00022771"/>
    </source>
</evidence>
<dbReference type="InterPro" id="IPR001202">
    <property type="entry name" value="WW_dom"/>
</dbReference>
<feature type="compositionally biased region" description="Polar residues" evidence="4">
    <location>
        <begin position="229"/>
        <end position="243"/>
    </location>
</feature>
<feature type="region of interest" description="Disordered" evidence="4">
    <location>
        <begin position="411"/>
        <end position="430"/>
    </location>
</feature>
<evidence type="ECO:0000313" key="7">
    <source>
        <dbReference type="Proteomes" id="UP000730481"/>
    </source>
</evidence>
<comment type="caution">
    <text evidence="6">The sequence shown here is derived from an EMBL/GenBank/DDBJ whole genome shotgun (WGS) entry which is preliminary data.</text>
</comment>
<reference evidence="6" key="2">
    <citation type="submission" date="2020-02" db="EMBL/GenBank/DDBJ databases">
        <title>Identification and distribution of gene clusters putatively required for synthesis of sphingolipid metabolism inhibitors in phylogenetically diverse species of the filamentous fungus Fusarium.</title>
        <authorList>
            <person name="Kim H.-S."/>
            <person name="Busman M."/>
            <person name="Brown D.W."/>
            <person name="Divon H."/>
            <person name="Uhlig S."/>
            <person name="Proctor R.H."/>
        </authorList>
    </citation>
    <scope>NUCLEOTIDE SEQUENCE</scope>
    <source>
        <strain evidence="6">NRRL 25174</strain>
    </source>
</reference>
<feature type="region of interest" description="Disordered" evidence="4">
    <location>
        <begin position="14"/>
        <end position="173"/>
    </location>
</feature>
<accession>A0A9P5A4M1</accession>
<evidence type="ECO:0000256" key="3">
    <source>
        <dbReference type="ARBA" id="ARBA00022833"/>
    </source>
</evidence>
<proteinExistence type="predicted"/>
<dbReference type="PROSITE" id="PS50020">
    <property type="entry name" value="WW_DOMAIN_2"/>
    <property type="match status" value="1"/>
</dbReference>
<gene>
    <name evidence="6" type="ORF">FBEOM_14016</name>
</gene>
<organism evidence="6 7">
    <name type="scientific">Fusarium beomiforme</name>
    <dbReference type="NCBI Taxonomy" id="44412"/>
    <lineage>
        <taxon>Eukaryota</taxon>
        <taxon>Fungi</taxon>
        <taxon>Dikarya</taxon>
        <taxon>Ascomycota</taxon>
        <taxon>Pezizomycotina</taxon>
        <taxon>Sordariomycetes</taxon>
        <taxon>Hypocreomycetidae</taxon>
        <taxon>Hypocreales</taxon>
        <taxon>Nectriaceae</taxon>
        <taxon>Fusarium</taxon>
        <taxon>Fusarium burgessii species complex</taxon>
    </lineage>
</organism>
<feature type="compositionally biased region" description="Low complexity" evidence="4">
    <location>
        <begin position="113"/>
        <end position="124"/>
    </location>
</feature>
<evidence type="ECO:0000256" key="4">
    <source>
        <dbReference type="SAM" id="MobiDB-lite"/>
    </source>
</evidence>
<evidence type="ECO:0000259" key="5">
    <source>
        <dbReference type="PROSITE" id="PS50020"/>
    </source>
</evidence>
<keyword evidence="3" id="KW-0862">Zinc</keyword>
<feature type="region of interest" description="Disordered" evidence="4">
    <location>
        <begin position="197"/>
        <end position="252"/>
    </location>
</feature>
<evidence type="ECO:0000313" key="6">
    <source>
        <dbReference type="EMBL" id="KAF4332195.1"/>
    </source>
</evidence>
<dbReference type="EMBL" id="PVQB02001138">
    <property type="protein sequence ID" value="KAF4332195.1"/>
    <property type="molecule type" value="Genomic_DNA"/>
</dbReference>
<feature type="compositionally biased region" description="Polar residues" evidence="4">
    <location>
        <begin position="92"/>
        <end position="107"/>
    </location>
</feature>
<feature type="domain" description="WW" evidence="5">
    <location>
        <begin position="169"/>
        <end position="202"/>
    </location>
</feature>
<sequence>MSFLNKFKKEFEGLNLGERLGQQQGAPPPAPQGAEQHYQSYNNNPYQNQQQGQQNYQAPGQPPYPGQNQQNSGFQSYNAQPHQPYPDQQQYSGQQSHSPQPPAYNSFQPPQQPQHQQWAHSPAPSGQPVYSPPSVHASYGAPPAPSTHPIQSPPAIVTPYNAPGHNGPCPAPPRWVPYWSEQSQQWYYVETSGRTSWQAPSDLPPLQGMPAYPGSLNSHTRDHGGQHQAHLSQPQYTNPQDSRPSLPEKDKKSSSLLAAAGGFAAGGAAGYFVKERIDKHKAKKHGRTAEDFSDFADFPAWEVGLECNICDQVISGPYAHCKKCDGGDYDICRDCLLQGQVCDGKGKHNLVKVYPKYYCDICNLLIKGGFYYCGTCNDGDWDTCQKCFDAGHTCRGPERGERHNLTHLYMPEPKFGKGKGKYDSSSSDSD</sequence>
<dbReference type="InterPro" id="IPR043145">
    <property type="entry name" value="Znf_ZZ_sf"/>
</dbReference>
<dbReference type="Proteomes" id="UP000730481">
    <property type="component" value="Unassembled WGS sequence"/>
</dbReference>
<protein>
    <submittedName>
        <fullName evidence="6">Zinc finger ZZ-type and EF-hand domain protein</fullName>
    </submittedName>
</protein>
<dbReference type="GO" id="GO:0008270">
    <property type="term" value="F:zinc ion binding"/>
    <property type="evidence" value="ECO:0007669"/>
    <property type="project" value="UniProtKB-KW"/>
</dbReference>
<evidence type="ECO:0000256" key="1">
    <source>
        <dbReference type="ARBA" id="ARBA00022723"/>
    </source>
</evidence>